<dbReference type="Gene3D" id="3.40.50.1820">
    <property type="entry name" value="alpha/beta hydrolase"/>
    <property type="match status" value="1"/>
</dbReference>
<dbReference type="InterPro" id="IPR029058">
    <property type="entry name" value="AB_hydrolase_fold"/>
</dbReference>
<proteinExistence type="predicted"/>
<organism evidence="2 3">
    <name type="scientific">Streptodolium elevatio</name>
    <dbReference type="NCBI Taxonomy" id="3157996"/>
    <lineage>
        <taxon>Bacteria</taxon>
        <taxon>Bacillati</taxon>
        <taxon>Actinomycetota</taxon>
        <taxon>Actinomycetes</taxon>
        <taxon>Kitasatosporales</taxon>
        <taxon>Streptomycetaceae</taxon>
        <taxon>Streptodolium</taxon>
    </lineage>
</organism>
<keyword evidence="3" id="KW-1185">Reference proteome</keyword>
<dbReference type="GO" id="GO:0016787">
    <property type="term" value="F:hydrolase activity"/>
    <property type="evidence" value="ECO:0007669"/>
    <property type="project" value="UniProtKB-KW"/>
</dbReference>
<comment type="caution">
    <text evidence="2">The sequence shown here is derived from an EMBL/GenBank/DDBJ whole genome shotgun (WGS) entry which is preliminary data.</text>
</comment>
<dbReference type="Proteomes" id="UP001551482">
    <property type="component" value="Unassembled WGS sequence"/>
</dbReference>
<gene>
    <name evidence="2" type="ORF">AB0C36_04665</name>
</gene>
<accession>A0ABV3DCT5</accession>
<evidence type="ECO:0000313" key="2">
    <source>
        <dbReference type="EMBL" id="MEU8132784.1"/>
    </source>
</evidence>
<keyword evidence="2" id="KW-0378">Hydrolase</keyword>
<feature type="domain" description="AB hydrolase-1" evidence="1">
    <location>
        <begin position="32"/>
        <end position="272"/>
    </location>
</feature>
<protein>
    <submittedName>
        <fullName evidence="2">Alpha/beta hydrolase</fullName>
    </submittedName>
</protein>
<dbReference type="Pfam" id="PF12697">
    <property type="entry name" value="Abhydrolase_6"/>
    <property type="match status" value="1"/>
</dbReference>
<dbReference type="InterPro" id="IPR000073">
    <property type="entry name" value="AB_hydrolase_1"/>
</dbReference>
<evidence type="ECO:0000313" key="3">
    <source>
        <dbReference type="Proteomes" id="UP001551482"/>
    </source>
</evidence>
<sequence>MGITTGSVSTKDRLAPRLTYEEQRTESKTLAIFLHGLGLDARDYRGYLDRGDGHGVALTLPGFEPDGVQSIPPVELATHVELASSLVRRIAVENPGKRLALVGFSLGADMILRLAEHWWDNPAELPEIHSAVLLDPNVNQSTMTISRLFADADPEDPVPAFTRLVSSAADPGSLSAICQYVAKIAKKDFAQLRQMSRDMIDYWDPAGYEQFGRRLAAVSGVAGQVRVVLSAPYVEHLDAMRATAAEHGARSTEFELTGLDHFGLVNADVLAEQLEHLETQSS</sequence>
<dbReference type="RefSeq" id="WP_358349170.1">
    <property type="nucleotide sequence ID" value="NZ_JBEZFP010000007.1"/>
</dbReference>
<reference evidence="2 3" key="1">
    <citation type="submission" date="2024-06" db="EMBL/GenBank/DDBJ databases">
        <title>The Natural Products Discovery Center: Release of the First 8490 Sequenced Strains for Exploring Actinobacteria Biosynthetic Diversity.</title>
        <authorList>
            <person name="Kalkreuter E."/>
            <person name="Kautsar S.A."/>
            <person name="Yang D."/>
            <person name="Bader C.D."/>
            <person name="Teijaro C.N."/>
            <person name="Fluegel L."/>
            <person name="Davis C.M."/>
            <person name="Simpson J.R."/>
            <person name="Lauterbach L."/>
            <person name="Steele A.D."/>
            <person name="Gui C."/>
            <person name="Meng S."/>
            <person name="Li G."/>
            <person name="Viehrig K."/>
            <person name="Ye F."/>
            <person name="Su P."/>
            <person name="Kiefer A.F."/>
            <person name="Nichols A."/>
            <person name="Cepeda A.J."/>
            <person name="Yan W."/>
            <person name="Fan B."/>
            <person name="Jiang Y."/>
            <person name="Adhikari A."/>
            <person name="Zheng C.-J."/>
            <person name="Schuster L."/>
            <person name="Cowan T.M."/>
            <person name="Smanski M.J."/>
            <person name="Chevrette M.G."/>
            <person name="De Carvalho L.P.S."/>
            <person name="Shen B."/>
        </authorList>
    </citation>
    <scope>NUCLEOTIDE SEQUENCE [LARGE SCALE GENOMIC DNA]</scope>
    <source>
        <strain evidence="2 3">NPDC048946</strain>
    </source>
</reference>
<evidence type="ECO:0000259" key="1">
    <source>
        <dbReference type="Pfam" id="PF12697"/>
    </source>
</evidence>
<dbReference type="EMBL" id="JBEZFP010000007">
    <property type="protein sequence ID" value="MEU8132784.1"/>
    <property type="molecule type" value="Genomic_DNA"/>
</dbReference>
<dbReference type="SUPFAM" id="SSF53474">
    <property type="entry name" value="alpha/beta-Hydrolases"/>
    <property type="match status" value="1"/>
</dbReference>
<name>A0ABV3DCT5_9ACTN</name>